<feature type="transmembrane region" description="Helical" evidence="8">
    <location>
        <begin position="117"/>
        <end position="142"/>
    </location>
</feature>
<sequence>WLLPCMFGMLLTASVLKISKPQFDLALFAALILFVPMIAAMGGNSGIQISTVIVRGFATGDLGSARLLRALFREGRIALAIAPVCGVLAWGLVSLFFPLFQRFEGSSTQVGDAGRIAVAVGSAMTAAILVAGLLGILLPFTFRRLAIDPAIASGPLVTTMNDILSVAIYMTLAMAIAQ</sequence>
<keyword evidence="3" id="KW-0813">Transport</keyword>
<evidence type="ECO:0000256" key="2">
    <source>
        <dbReference type="ARBA" id="ARBA00009749"/>
    </source>
</evidence>
<evidence type="ECO:0000259" key="9">
    <source>
        <dbReference type="Pfam" id="PF01769"/>
    </source>
</evidence>
<feature type="domain" description="SLC41A/MgtE integral membrane" evidence="9">
    <location>
        <begin position="35"/>
        <end position="171"/>
    </location>
</feature>
<keyword evidence="6 8" id="KW-1133">Transmembrane helix</keyword>
<evidence type="ECO:0000256" key="6">
    <source>
        <dbReference type="ARBA" id="ARBA00022989"/>
    </source>
</evidence>
<proteinExistence type="inferred from homology"/>
<feature type="transmembrane region" description="Helical" evidence="8">
    <location>
        <begin position="77"/>
        <end position="97"/>
    </location>
</feature>
<feature type="transmembrane region" description="Helical" evidence="8">
    <location>
        <begin position="154"/>
        <end position="177"/>
    </location>
</feature>
<reference evidence="10" key="1">
    <citation type="journal article" date="2014" name="Front. Microbiol.">
        <title>High frequency of phylogenetically diverse reductive dehalogenase-homologous genes in deep subseafloor sedimentary metagenomes.</title>
        <authorList>
            <person name="Kawai M."/>
            <person name="Futagami T."/>
            <person name="Toyoda A."/>
            <person name="Takaki Y."/>
            <person name="Nishi S."/>
            <person name="Hori S."/>
            <person name="Arai W."/>
            <person name="Tsubouchi T."/>
            <person name="Morono Y."/>
            <person name="Uchiyama I."/>
            <person name="Ito T."/>
            <person name="Fujiyama A."/>
            <person name="Inagaki F."/>
            <person name="Takami H."/>
        </authorList>
    </citation>
    <scope>NUCLEOTIDE SEQUENCE</scope>
    <source>
        <strain evidence="10">Expedition CK06-06</strain>
    </source>
</reference>
<evidence type="ECO:0000256" key="1">
    <source>
        <dbReference type="ARBA" id="ARBA00004141"/>
    </source>
</evidence>
<evidence type="ECO:0000313" key="10">
    <source>
        <dbReference type="EMBL" id="GAG40504.1"/>
    </source>
</evidence>
<dbReference type="EMBL" id="BARS01043547">
    <property type="protein sequence ID" value="GAG40504.1"/>
    <property type="molecule type" value="Genomic_DNA"/>
</dbReference>
<dbReference type="PANTHER" id="PTHR41394:SF5">
    <property type="entry name" value="SLC41A_MGTE INTEGRAL MEMBRANE DOMAIN-CONTAINING PROTEIN"/>
    <property type="match status" value="1"/>
</dbReference>
<dbReference type="InterPro" id="IPR006667">
    <property type="entry name" value="SLC41_membr_dom"/>
</dbReference>
<evidence type="ECO:0000256" key="5">
    <source>
        <dbReference type="ARBA" id="ARBA00022842"/>
    </source>
</evidence>
<keyword evidence="4 8" id="KW-0812">Transmembrane</keyword>
<accession>X0XBF9</accession>
<protein>
    <recommendedName>
        <fullName evidence="9">SLC41A/MgtE integral membrane domain-containing protein</fullName>
    </recommendedName>
</protein>
<dbReference type="Gene3D" id="1.10.357.20">
    <property type="entry name" value="SLC41 divalent cation transporters, integral membrane domain"/>
    <property type="match status" value="1"/>
</dbReference>
<evidence type="ECO:0000256" key="8">
    <source>
        <dbReference type="SAM" id="Phobius"/>
    </source>
</evidence>
<comment type="subcellular location">
    <subcellularLocation>
        <location evidence="1">Membrane</location>
        <topology evidence="1">Multi-pass membrane protein</topology>
    </subcellularLocation>
</comment>
<comment type="similarity">
    <text evidence="2">Belongs to the SLC41A transporter family.</text>
</comment>
<dbReference type="PANTHER" id="PTHR41394">
    <property type="entry name" value="MAGNESIUM TRANSPORTER MGTE"/>
    <property type="match status" value="1"/>
</dbReference>
<gene>
    <name evidence="10" type="ORF">S01H1_65916</name>
</gene>
<name>X0XBF9_9ZZZZ</name>
<feature type="transmembrane region" description="Helical" evidence="8">
    <location>
        <begin position="27"/>
        <end position="57"/>
    </location>
</feature>
<comment type="caution">
    <text evidence="10">The sequence shown here is derived from an EMBL/GenBank/DDBJ whole genome shotgun (WGS) entry which is preliminary data.</text>
</comment>
<dbReference type="InterPro" id="IPR036739">
    <property type="entry name" value="SLC41_membr_dom_sf"/>
</dbReference>
<evidence type="ECO:0000256" key="7">
    <source>
        <dbReference type="ARBA" id="ARBA00023136"/>
    </source>
</evidence>
<organism evidence="10">
    <name type="scientific">marine sediment metagenome</name>
    <dbReference type="NCBI Taxonomy" id="412755"/>
    <lineage>
        <taxon>unclassified sequences</taxon>
        <taxon>metagenomes</taxon>
        <taxon>ecological metagenomes</taxon>
    </lineage>
</organism>
<dbReference type="GO" id="GO:0008324">
    <property type="term" value="F:monoatomic cation transmembrane transporter activity"/>
    <property type="evidence" value="ECO:0007669"/>
    <property type="project" value="InterPro"/>
</dbReference>
<keyword evidence="7 8" id="KW-0472">Membrane</keyword>
<feature type="non-terminal residue" evidence="10">
    <location>
        <position position="1"/>
    </location>
</feature>
<evidence type="ECO:0000256" key="3">
    <source>
        <dbReference type="ARBA" id="ARBA00022448"/>
    </source>
</evidence>
<dbReference type="GO" id="GO:0016020">
    <property type="term" value="C:membrane"/>
    <property type="evidence" value="ECO:0007669"/>
    <property type="project" value="UniProtKB-SubCell"/>
</dbReference>
<evidence type="ECO:0000256" key="4">
    <source>
        <dbReference type="ARBA" id="ARBA00022692"/>
    </source>
</evidence>
<keyword evidence="5" id="KW-0460">Magnesium</keyword>
<dbReference type="SUPFAM" id="SSF161093">
    <property type="entry name" value="MgtE membrane domain-like"/>
    <property type="match status" value="1"/>
</dbReference>
<dbReference type="AlphaFoldDB" id="X0XBF9"/>
<dbReference type="Pfam" id="PF01769">
    <property type="entry name" value="MgtE"/>
    <property type="match status" value="1"/>
</dbReference>